<dbReference type="EMBL" id="BOPF01000002">
    <property type="protein sequence ID" value="GIJ43284.1"/>
    <property type="molecule type" value="Genomic_DNA"/>
</dbReference>
<proteinExistence type="inferred from homology"/>
<dbReference type="RefSeq" id="WP_203896884.1">
    <property type="nucleotide sequence ID" value="NZ_BOPF01000002.1"/>
</dbReference>
<dbReference type="SMART" id="SM00028">
    <property type="entry name" value="TPR"/>
    <property type="match status" value="3"/>
</dbReference>
<dbReference type="InterPro" id="IPR011990">
    <property type="entry name" value="TPR-like_helical_dom_sf"/>
</dbReference>
<dbReference type="Proteomes" id="UP000619260">
    <property type="component" value="Unassembled WGS sequence"/>
</dbReference>
<gene>
    <name evidence="10" type="ORF">Val02_01700</name>
</gene>
<name>A0A8J4DME1_9ACTN</name>
<keyword evidence="5" id="KW-0677">Repeat</keyword>
<dbReference type="GO" id="GO:0005871">
    <property type="term" value="C:kinesin complex"/>
    <property type="evidence" value="ECO:0007669"/>
    <property type="project" value="InterPro"/>
</dbReference>
<dbReference type="Pfam" id="PF13374">
    <property type="entry name" value="TPR_10"/>
    <property type="match status" value="1"/>
</dbReference>
<dbReference type="Pfam" id="PF13424">
    <property type="entry name" value="TPR_12"/>
    <property type="match status" value="2"/>
</dbReference>
<dbReference type="Gene3D" id="1.25.40.10">
    <property type="entry name" value="Tetratricopeptide repeat domain"/>
    <property type="match status" value="2"/>
</dbReference>
<comment type="similarity">
    <text evidence="2">Belongs to the kinesin light chain family.</text>
</comment>
<evidence type="ECO:0000256" key="3">
    <source>
        <dbReference type="ARBA" id="ARBA00022490"/>
    </source>
</evidence>
<evidence type="ECO:0008006" key="12">
    <source>
        <dbReference type="Google" id="ProtNLM"/>
    </source>
</evidence>
<protein>
    <recommendedName>
        <fullName evidence="12">Tetratricopeptide repeat protein</fullName>
    </recommendedName>
</protein>
<reference evidence="10" key="1">
    <citation type="submission" date="2021-01" db="EMBL/GenBank/DDBJ databases">
        <title>Whole genome shotgun sequence of Virgisporangium aliadipatigenens NBRC 105644.</title>
        <authorList>
            <person name="Komaki H."/>
            <person name="Tamura T."/>
        </authorList>
    </citation>
    <scope>NUCLEOTIDE SEQUENCE</scope>
    <source>
        <strain evidence="10">NBRC 105644</strain>
    </source>
</reference>
<evidence type="ECO:0000256" key="2">
    <source>
        <dbReference type="ARBA" id="ARBA00009622"/>
    </source>
</evidence>
<evidence type="ECO:0000256" key="7">
    <source>
        <dbReference type="ARBA" id="ARBA00023054"/>
    </source>
</evidence>
<dbReference type="GO" id="GO:0007018">
    <property type="term" value="P:microtubule-based movement"/>
    <property type="evidence" value="ECO:0007669"/>
    <property type="project" value="TreeGrafter"/>
</dbReference>
<evidence type="ECO:0000256" key="9">
    <source>
        <dbReference type="ARBA" id="ARBA00023212"/>
    </source>
</evidence>
<evidence type="ECO:0000256" key="6">
    <source>
        <dbReference type="ARBA" id="ARBA00022803"/>
    </source>
</evidence>
<keyword evidence="6" id="KW-0802">TPR repeat</keyword>
<evidence type="ECO:0000313" key="11">
    <source>
        <dbReference type="Proteomes" id="UP000619260"/>
    </source>
</evidence>
<keyword evidence="7" id="KW-0175">Coiled coil</keyword>
<comment type="subcellular location">
    <subcellularLocation>
        <location evidence="1">Cytoplasm</location>
        <location evidence="1">Cytoskeleton</location>
    </subcellularLocation>
</comment>
<sequence length="277" mass="29646">MTLSLEGTLSDEGLRAGLAQARRRIREGAYPEAGALLRHALAEAEARLGPDHPALVPALNECGILGKYTGDFEAAEFAYLRALSIDERHGGADPAVAAGILHNLGGLAHARGDAAAAQEWARRGLAVRTSTAVDPLLVAADHAALAAILVDLGKAAEARAVLWGVLAVYRQDPRRHRYEIAATLHNLGALQFRTGDAAGAAITLRRALRMKRAALGRRHPDLGVTLYNLARCLQEQGRLRAARRYTRRALSILEGVVAEDHPTLAACRRRTAALRGL</sequence>
<dbReference type="InterPro" id="IPR002151">
    <property type="entry name" value="Kinesin_light"/>
</dbReference>
<dbReference type="GO" id="GO:0005874">
    <property type="term" value="C:microtubule"/>
    <property type="evidence" value="ECO:0007669"/>
    <property type="project" value="UniProtKB-KW"/>
</dbReference>
<evidence type="ECO:0000256" key="5">
    <source>
        <dbReference type="ARBA" id="ARBA00022737"/>
    </source>
</evidence>
<dbReference type="GO" id="GO:0005737">
    <property type="term" value="C:cytoplasm"/>
    <property type="evidence" value="ECO:0007669"/>
    <property type="project" value="TreeGrafter"/>
</dbReference>
<evidence type="ECO:0000313" key="10">
    <source>
        <dbReference type="EMBL" id="GIJ43284.1"/>
    </source>
</evidence>
<keyword evidence="8" id="KW-0505">Motor protein</keyword>
<evidence type="ECO:0000256" key="1">
    <source>
        <dbReference type="ARBA" id="ARBA00004245"/>
    </source>
</evidence>
<evidence type="ECO:0000256" key="4">
    <source>
        <dbReference type="ARBA" id="ARBA00022701"/>
    </source>
</evidence>
<dbReference type="SUPFAM" id="SSF48452">
    <property type="entry name" value="TPR-like"/>
    <property type="match status" value="2"/>
</dbReference>
<accession>A0A8J4DME1</accession>
<keyword evidence="3" id="KW-0963">Cytoplasm</keyword>
<dbReference type="PANTHER" id="PTHR45783">
    <property type="entry name" value="KINESIN LIGHT CHAIN"/>
    <property type="match status" value="1"/>
</dbReference>
<dbReference type="InterPro" id="IPR019734">
    <property type="entry name" value="TPR_rpt"/>
</dbReference>
<keyword evidence="4" id="KW-0493">Microtubule</keyword>
<comment type="caution">
    <text evidence="10">The sequence shown here is derived from an EMBL/GenBank/DDBJ whole genome shotgun (WGS) entry which is preliminary data.</text>
</comment>
<dbReference type="GO" id="GO:0019894">
    <property type="term" value="F:kinesin binding"/>
    <property type="evidence" value="ECO:0007669"/>
    <property type="project" value="TreeGrafter"/>
</dbReference>
<keyword evidence="11" id="KW-1185">Reference proteome</keyword>
<keyword evidence="9" id="KW-0206">Cytoskeleton</keyword>
<dbReference type="PANTHER" id="PTHR45783:SF3">
    <property type="entry name" value="KINESIN LIGHT CHAIN"/>
    <property type="match status" value="1"/>
</dbReference>
<dbReference type="AlphaFoldDB" id="A0A8J4DME1"/>
<organism evidence="10 11">
    <name type="scientific">Virgisporangium aliadipatigenens</name>
    <dbReference type="NCBI Taxonomy" id="741659"/>
    <lineage>
        <taxon>Bacteria</taxon>
        <taxon>Bacillati</taxon>
        <taxon>Actinomycetota</taxon>
        <taxon>Actinomycetes</taxon>
        <taxon>Micromonosporales</taxon>
        <taxon>Micromonosporaceae</taxon>
        <taxon>Virgisporangium</taxon>
    </lineage>
</organism>
<evidence type="ECO:0000256" key="8">
    <source>
        <dbReference type="ARBA" id="ARBA00023175"/>
    </source>
</evidence>